<name>A0A6J5RLK2_9CAUD</name>
<feature type="non-terminal residue" evidence="2">
    <location>
        <position position="447"/>
    </location>
</feature>
<gene>
    <name evidence="2" type="ORF">UFOVP1313_74</name>
</gene>
<evidence type="ECO:0000313" key="2">
    <source>
        <dbReference type="EMBL" id="CAB4198370.1"/>
    </source>
</evidence>
<reference evidence="2" key="1">
    <citation type="submission" date="2020-05" db="EMBL/GenBank/DDBJ databases">
        <authorList>
            <person name="Chiriac C."/>
            <person name="Salcher M."/>
            <person name="Ghai R."/>
            <person name="Kavagutti S V."/>
        </authorList>
    </citation>
    <scope>NUCLEOTIDE SEQUENCE</scope>
</reference>
<accession>A0A6J5RLK2</accession>
<protein>
    <submittedName>
        <fullName evidence="2">Uncharacterized protein</fullName>
    </submittedName>
</protein>
<sequence>MPSRELTQDLEAQKLLAESLGLTGDVTASEFATRRYQLAVRAARDNALRIAQKEWSNVSVGDIDGSFSPWREMVAGVTAAAVRATVVATSEYLTTLVGETVSAPTKFVSSEAQLARRLERAAIVMKIGVGQRRNDEEVLNLGLNRALQVIRDEVTSVPAQSLDEFNTIDPRVIGWVRVTWGTCDLCARAAGGGNVLPAGDSMHRHPNCQCVAVPVVRSGVGRKALEEKMAKHADRFGTGGKKYAEMQRELDALRLGEPLPPTRPVARPEPKPEPPKTEVPSFDTPVSSTGPTRLFPDTEMPEYDWRALSDKAYKMENPPANAPFNYEYKNPEAKKLKAQADEMEDKYFADKQAFEREVFDTPVPIKYSRYAREGDNYDGLVDGSDLQKARDKYVVDDENTLSLNESLRNGGKPTALVKRIDKWIDSTSIREPITVQRGIVIDRQFAL</sequence>
<dbReference type="Pfam" id="PF25310">
    <property type="entry name" value="VG15"/>
    <property type="match status" value="1"/>
</dbReference>
<feature type="compositionally biased region" description="Basic and acidic residues" evidence="1">
    <location>
        <begin position="266"/>
        <end position="276"/>
    </location>
</feature>
<evidence type="ECO:0000256" key="1">
    <source>
        <dbReference type="SAM" id="MobiDB-lite"/>
    </source>
</evidence>
<dbReference type="EMBL" id="LR797260">
    <property type="protein sequence ID" value="CAB4198370.1"/>
    <property type="molecule type" value="Genomic_DNA"/>
</dbReference>
<organism evidence="2">
    <name type="scientific">uncultured Caudovirales phage</name>
    <dbReference type="NCBI Taxonomy" id="2100421"/>
    <lineage>
        <taxon>Viruses</taxon>
        <taxon>Duplodnaviria</taxon>
        <taxon>Heunggongvirae</taxon>
        <taxon>Uroviricota</taxon>
        <taxon>Caudoviricetes</taxon>
        <taxon>Peduoviridae</taxon>
        <taxon>Maltschvirus</taxon>
        <taxon>Maltschvirus maltsch</taxon>
    </lineage>
</organism>
<feature type="region of interest" description="Disordered" evidence="1">
    <location>
        <begin position="253"/>
        <end position="298"/>
    </location>
</feature>
<dbReference type="InterPro" id="IPR057369">
    <property type="entry name" value="VG15"/>
</dbReference>
<proteinExistence type="predicted"/>